<dbReference type="PANTHER" id="PTHR44688:SF16">
    <property type="entry name" value="DNA-BINDING TRANSCRIPTIONAL ACTIVATOR DEVR_DOSR"/>
    <property type="match status" value="1"/>
</dbReference>
<evidence type="ECO:0000256" key="2">
    <source>
        <dbReference type="ARBA" id="ARBA00023125"/>
    </source>
</evidence>
<feature type="transmembrane region" description="Helical" evidence="4">
    <location>
        <begin position="238"/>
        <end position="259"/>
    </location>
</feature>
<feature type="transmembrane region" description="Helical" evidence="4">
    <location>
        <begin position="106"/>
        <end position="125"/>
    </location>
</feature>
<name>A0A844RKM1_EGGLN</name>
<feature type="transmembrane region" description="Helical" evidence="4">
    <location>
        <begin position="205"/>
        <end position="226"/>
    </location>
</feature>
<feature type="transmembrane region" description="Helical" evidence="4">
    <location>
        <begin position="77"/>
        <end position="100"/>
    </location>
</feature>
<evidence type="ECO:0000313" key="7">
    <source>
        <dbReference type="Proteomes" id="UP000436429"/>
    </source>
</evidence>
<evidence type="ECO:0000256" key="3">
    <source>
        <dbReference type="ARBA" id="ARBA00023163"/>
    </source>
</evidence>
<feature type="transmembrane region" description="Helical" evidence="4">
    <location>
        <begin position="387"/>
        <end position="408"/>
    </location>
</feature>
<dbReference type="GO" id="GO:0006355">
    <property type="term" value="P:regulation of DNA-templated transcription"/>
    <property type="evidence" value="ECO:0007669"/>
    <property type="project" value="InterPro"/>
</dbReference>
<organism evidence="6 7">
    <name type="scientific">Eggerthella lenta</name>
    <name type="common">Eubacterium lentum</name>
    <dbReference type="NCBI Taxonomy" id="84112"/>
    <lineage>
        <taxon>Bacteria</taxon>
        <taxon>Bacillati</taxon>
        <taxon>Actinomycetota</taxon>
        <taxon>Coriobacteriia</taxon>
        <taxon>Eggerthellales</taxon>
        <taxon>Eggerthellaceae</taxon>
        <taxon>Eggerthella</taxon>
    </lineage>
</organism>
<evidence type="ECO:0000313" key="6">
    <source>
        <dbReference type="EMBL" id="MVN32531.1"/>
    </source>
</evidence>
<dbReference type="InterPro" id="IPR036388">
    <property type="entry name" value="WH-like_DNA-bd_sf"/>
</dbReference>
<dbReference type="PRINTS" id="PR00038">
    <property type="entry name" value="HTHLUXR"/>
</dbReference>
<feature type="domain" description="HTH luxR-type" evidence="5">
    <location>
        <begin position="432"/>
        <end position="497"/>
    </location>
</feature>
<dbReference type="PROSITE" id="PS50043">
    <property type="entry name" value="HTH_LUXR_2"/>
    <property type="match status" value="1"/>
</dbReference>
<feature type="transmembrane region" description="Helical" evidence="4">
    <location>
        <begin position="137"/>
        <end position="158"/>
    </location>
</feature>
<proteinExistence type="predicted"/>
<keyword evidence="4" id="KW-1133">Transmembrane helix</keyword>
<keyword evidence="1" id="KW-0805">Transcription regulation</keyword>
<feature type="transmembrane region" description="Helical" evidence="4">
    <location>
        <begin position="316"/>
        <end position="335"/>
    </location>
</feature>
<dbReference type="InterPro" id="IPR000792">
    <property type="entry name" value="Tscrpt_reg_LuxR_C"/>
</dbReference>
<evidence type="ECO:0000256" key="1">
    <source>
        <dbReference type="ARBA" id="ARBA00023015"/>
    </source>
</evidence>
<feature type="transmembrane region" description="Helical" evidence="4">
    <location>
        <begin position="44"/>
        <end position="65"/>
    </location>
</feature>
<feature type="transmembrane region" description="Helical" evidence="4">
    <location>
        <begin position="164"/>
        <end position="184"/>
    </location>
</feature>
<dbReference type="InterPro" id="IPR016032">
    <property type="entry name" value="Sig_transdc_resp-reg_C-effctor"/>
</dbReference>
<comment type="caution">
    <text evidence="6">The sequence shown here is derived from an EMBL/GenBank/DDBJ whole genome shotgun (WGS) entry which is preliminary data.</text>
</comment>
<dbReference type="Proteomes" id="UP000436429">
    <property type="component" value="Unassembled WGS sequence"/>
</dbReference>
<keyword evidence="4" id="KW-0472">Membrane</keyword>
<feature type="transmembrane region" description="Helical" evidence="4">
    <location>
        <begin position="288"/>
        <end position="310"/>
    </location>
</feature>
<gene>
    <name evidence="6" type="ORF">GO726_05035</name>
</gene>
<dbReference type="SUPFAM" id="SSF46894">
    <property type="entry name" value="C-terminal effector domain of the bipartite response regulators"/>
    <property type="match status" value="1"/>
</dbReference>
<dbReference type="PANTHER" id="PTHR44688">
    <property type="entry name" value="DNA-BINDING TRANSCRIPTIONAL ACTIVATOR DEVR_DOSR"/>
    <property type="match status" value="1"/>
</dbReference>
<dbReference type="RefSeq" id="WP_156996054.1">
    <property type="nucleotide sequence ID" value="NZ_JAKNGC010000001.1"/>
</dbReference>
<keyword evidence="2" id="KW-0238">DNA-binding</keyword>
<reference evidence="6 7" key="1">
    <citation type="submission" date="2019-11" db="EMBL/GenBank/DDBJ databases">
        <title>Whole genome shotgun sequencing (WGS) data from Adlercreutzia equolifaciens ResAG-91, Eggerthella lenta MRI-F36, MRI-F37, MRI-F40, ResAG-49, ResAG-88, ResAG-121, ResAG-145, and Gordonibacter sp. ResAG-5, ResAG-26, ResAG-43, ResAG-50, ResAG-59.</title>
        <authorList>
            <person name="Stoll D.A."/>
            <person name="Danylec N."/>
            <person name="Franz C.M.A.P."/>
            <person name="Huch M."/>
        </authorList>
    </citation>
    <scope>NUCLEOTIDE SEQUENCE [LARGE SCALE GENOMIC DNA]</scope>
    <source>
        <strain evidence="6 7">ResAG-88</strain>
    </source>
</reference>
<sequence>MGNVKKIVAPIVGMTFFWAYFRYQAVFGTLYPLGSEVSVFGYGIQLYTVFLIEALVLSVIALFFFKKSGGCYSLGKRVVLASSIIGTMGAVLNMCVQAGVFDAVVFWLSILLTVIGFLGNYLAWAQYFSSSFGAKHLVLLAISYFMSIVLLTALSLSFASMKPLLTTMTPLIVGLSWCLAQPQGRIPKQKRSKPSGSKKWINQTTTLYIGLYIAFLLAGSVVRGIIDTGYSSESVPYLRWVISIGVSGLILAACVWYWFKTKHGIDGNGEAAGSKPLSMAKRMSIGRLTLVCWMVLALLFFSGMFASLIFGSYVEGGHIVVVARSSLDFFLWVLLCDIATKGRIPPVPLFLVCGILTEVASWLVSYVMVPGVLGSSPDEGLLSLETLVLMVLFFLMAFVVVAFGVLALRKQPNSSDKALDSAANSAARVPSERVSEYKLTQREVEVIQLFSQGYSLTKVADELFISKSTAQTHAKSIYRKLDIHSKNELIGKMKEWTNAQ</sequence>
<dbReference type="AlphaFoldDB" id="A0A844RKM1"/>
<keyword evidence="3" id="KW-0804">Transcription</keyword>
<evidence type="ECO:0000259" key="5">
    <source>
        <dbReference type="PROSITE" id="PS50043"/>
    </source>
</evidence>
<dbReference type="SMART" id="SM00421">
    <property type="entry name" value="HTH_LUXR"/>
    <property type="match status" value="1"/>
</dbReference>
<dbReference type="Gene3D" id="1.10.10.10">
    <property type="entry name" value="Winged helix-like DNA-binding domain superfamily/Winged helix DNA-binding domain"/>
    <property type="match status" value="1"/>
</dbReference>
<evidence type="ECO:0000256" key="4">
    <source>
        <dbReference type="SAM" id="Phobius"/>
    </source>
</evidence>
<keyword evidence="4" id="KW-0812">Transmembrane</keyword>
<dbReference type="EMBL" id="WPOM01000007">
    <property type="protein sequence ID" value="MVN32531.1"/>
    <property type="molecule type" value="Genomic_DNA"/>
</dbReference>
<protein>
    <recommendedName>
        <fullName evidence="5">HTH luxR-type domain-containing protein</fullName>
    </recommendedName>
</protein>
<dbReference type="GO" id="GO:0003677">
    <property type="term" value="F:DNA binding"/>
    <property type="evidence" value="ECO:0007669"/>
    <property type="project" value="UniProtKB-KW"/>
</dbReference>
<feature type="transmembrane region" description="Helical" evidence="4">
    <location>
        <begin position="347"/>
        <end position="367"/>
    </location>
</feature>
<accession>A0A844RKM1</accession>
<feature type="transmembrane region" description="Helical" evidence="4">
    <location>
        <begin position="7"/>
        <end position="24"/>
    </location>
</feature>
<dbReference type="Pfam" id="PF00196">
    <property type="entry name" value="GerE"/>
    <property type="match status" value="1"/>
</dbReference>
<dbReference type="CDD" id="cd06170">
    <property type="entry name" value="LuxR_C_like"/>
    <property type="match status" value="1"/>
</dbReference>